<comment type="caution">
    <text evidence="3">The sequence shown here is derived from an EMBL/GenBank/DDBJ whole genome shotgun (WGS) entry which is preliminary data.</text>
</comment>
<evidence type="ECO:0000313" key="3">
    <source>
        <dbReference type="EMBL" id="KAH9327249.1"/>
    </source>
</evidence>
<keyword evidence="4" id="KW-1185">Reference proteome</keyword>
<accession>A0AA38GPJ5</accession>
<gene>
    <name evidence="3" type="ORF">KI387_007427</name>
</gene>
<feature type="coiled-coil region" evidence="1">
    <location>
        <begin position="684"/>
        <end position="711"/>
    </location>
</feature>
<name>A0AA38GPJ5_TAXCH</name>
<sequence>MAAPMKKRQNAMAKTPPPQPKSSFLEPDVKWVRTQWPQLPHHSSAKINLINAGLDKYLQTPLLPLDLNLLKHSVTFFDGNGIPFGQKGYVRIDPQTVSAVTGLPTCGDSVDMSVWRKRANSPGGRARVALEICGSDKAFGSKGIRVDLIKPVELRWAAAVLASRVFGQQKGEYLNLGHFNLVKMVSLGHKFNWAEFVASRIKEKLRKIQCDGKGCFYMGTVLTGLIYDQVPHLGPKGAIALVGEGPSLMKWAALCPKKERGCFSTVKHEAMEGPGFDGELEPCDDEKEEGGPLSSFAGPMEVNEEGGALGMNGNAKEEGGAVGIHGNAKDKGGLPSSFPRAVGMNGHALGTCALDMPNSRNGRLHFPPIGYNKPLVLTATPLRENGTIAGPENISFSQLLQKQVLLSTSGSNAADVGRILGCSQDLGNTRNSLCLDVADQKSESQPFGHNDEPSAMLEACSVSGTGSPCNQESPKPKSSEVAEQLESPIRKHTLFERNEDISSKRRKLLECRSSETLLRLPLQQMTVGENLMLFKSVFDEVDKRLQIANQECESWKSCARGLCKDLNQHFAGLPIKELYWPEILNKESMDSAEMQQSRAYIKKAAKIIKEQDTEIQLFKLKEEKIKSLESAKLALEKDLEMEQQYRKSAEVRAVDLERQLLQFKVREEIIKKLESANWALKKDLEMEQQYKKSAEAQAAHLEGQLVQFKKKLHRVLED</sequence>
<keyword evidence="1" id="KW-0175">Coiled coil</keyword>
<dbReference type="OMA" id="VALEICG"/>
<feature type="region of interest" description="Disordered" evidence="2">
    <location>
        <begin position="459"/>
        <end position="488"/>
    </location>
</feature>
<dbReference type="EMBL" id="JAHRHJ020000002">
    <property type="protein sequence ID" value="KAH9327249.1"/>
    <property type="molecule type" value="Genomic_DNA"/>
</dbReference>
<evidence type="ECO:0000313" key="4">
    <source>
        <dbReference type="Proteomes" id="UP000824469"/>
    </source>
</evidence>
<feature type="compositionally biased region" description="Polar residues" evidence="2">
    <location>
        <begin position="462"/>
        <end position="473"/>
    </location>
</feature>
<evidence type="ECO:0000256" key="1">
    <source>
        <dbReference type="SAM" id="Coils"/>
    </source>
</evidence>
<organism evidence="3 4">
    <name type="scientific">Taxus chinensis</name>
    <name type="common">Chinese yew</name>
    <name type="synonym">Taxus wallichiana var. chinensis</name>
    <dbReference type="NCBI Taxonomy" id="29808"/>
    <lineage>
        <taxon>Eukaryota</taxon>
        <taxon>Viridiplantae</taxon>
        <taxon>Streptophyta</taxon>
        <taxon>Embryophyta</taxon>
        <taxon>Tracheophyta</taxon>
        <taxon>Spermatophyta</taxon>
        <taxon>Pinopsida</taxon>
        <taxon>Pinidae</taxon>
        <taxon>Conifers II</taxon>
        <taxon>Cupressales</taxon>
        <taxon>Taxaceae</taxon>
        <taxon>Taxus</taxon>
    </lineage>
</organism>
<reference evidence="3 4" key="1">
    <citation type="journal article" date="2021" name="Nat. Plants">
        <title>The Taxus genome provides insights into paclitaxel biosynthesis.</title>
        <authorList>
            <person name="Xiong X."/>
            <person name="Gou J."/>
            <person name="Liao Q."/>
            <person name="Li Y."/>
            <person name="Zhou Q."/>
            <person name="Bi G."/>
            <person name="Li C."/>
            <person name="Du R."/>
            <person name="Wang X."/>
            <person name="Sun T."/>
            <person name="Guo L."/>
            <person name="Liang H."/>
            <person name="Lu P."/>
            <person name="Wu Y."/>
            <person name="Zhang Z."/>
            <person name="Ro D.K."/>
            <person name="Shang Y."/>
            <person name="Huang S."/>
            <person name="Yan J."/>
        </authorList>
    </citation>
    <scope>NUCLEOTIDE SEQUENCE [LARGE SCALE GENOMIC DNA]</scope>
    <source>
        <strain evidence="3">Ta-2019</strain>
    </source>
</reference>
<evidence type="ECO:0000256" key="2">
    <source>
        <dbReference type="SAM" id="MobiDB-lite"/>
    </source>
</evidence>
<protein>
    <submittedName>
        <fullName evidence="3">Uncharacterized protein</fullName>
    </submittedName>
</protein>
<dbReference type="AlphaFoldDB" id="A0AA38GPJ5"/>
<feature type="region of interest" description="Disordered" evidence="2">
    <location>
        <begin position="314"/>
        <end position="335"/>
    </location>
</feature>
<dbReference type="Proteomes" id="UP000824469">
    <property type="component" value="Unassembled WGS sequence"/>
</dbReference>
<proteinExistence type="predicted"/>
<feature type="region of interest" description="Disordered" evidence="2">
    <location>
        <begin position="1"/>
        <end position="24"/>
    </location>
</feature>